<dbReference type="PATRIC" id="fig|571915.4.peg.819"/>
<accession>A0A0G3GVE3</accession>
<reference evidence="2" key="2">
    <citation type="submission" date="2015-05" db="EMBL/GenBank/DDBJ databases">
        <title>Complete genome sequence of Corynebacterium mustelae DSM 45274, isolated from various tissues of a male ferret with lethal sepsis.</title>
        <authorList>
            <person name="Ruckert C."/>
            <person name="Albersmeier A."/>
            <person name="Winkler A."/>
            <person name="Tauch A."/>
        </authorList>
    </citation>
    <scope>NUCLEOTIDE SEQUENCE [LARGE SCALE GENOMIC DNA]</scope>
    <source>
        <strain evidence="2">DSM 45274</strain>
    </source>
</reference>
<dbReference type="Proteomes" id="UP000035199">
    <property type="component" value="Chromosome"/>
</dbReference>
<dbReference type="SUPFAM" id="SSF53697">
    <property type="entry name" value="SIS domain"/>
    <property type="match status" value="1"/>
</dbReference>
<dbReference type="KEGG" id="cmv:CMUST_03835"/>
<dbReference type="RefSeq" id="WP_047261391.1">
    <property type="nucleotide sequence ID" value="NZ_CP011542.1"/>
</dbReference>
<dbReference type="Gene3D" id="3.40.50.10490">
    <property type="entry name" value="Glucose-6-phosphate isomerase like protein, domain 1"/>
    <property type="match status" value="1"/>
</dbReference>
<evidence type="ECO:0000313" key="2">
    <source>
        <dbReference type="Proteomes" id="UP000035199"/>
    </source>
</evidence>
<keyword evidence="2" id="KW-1185">Reference proteome</keyword>
<dbReference type="InterPro" id="IPR046348">
    <property type="entry name" value="SIS_dom_sf"/>
</dbReference>
<sequence>MNGYDPLAVAFYDIAHEGAQIRAIAGAIESSIDPVPDAFGVIRPGLASLAGVRARSIVLLCADDLSAKCAQLAVAMAQPLAVPLVVTDSLPGYIGALDVLIVLSEKGEDQAIARAMSHAVTRGVPTVLVAPGESPLATNAPNRAIIIPHLPNSVGPSPMRGLCSILAVLELADLDVLLVVQKLHDWAAGVDEELESCSPERDHMVNPARQLAQLNGTLVHSALHPVGRGVADLAATLWAMNGRGGSVLSMPELMYAQRNFPQAQPDIFYDPLLDPSPGLLPLKAVVWCAPDNQPPGPPGSFSVTISSPLAPSSVLRLVTRAFAATAFFSFDSTDSADY</sequence>
<dbReference type="STRING" id="571915.CMUST_03835"/>
<dbReference type="GO" id="GO:1901135">
    <property type="term" value="P:carbohydrate derivative metabolic process"/>
    <property type="evidence" value="ECO:0007669"/>
    <property type="project" value="InterPro"/>
</dbReference>
<evidence type="ECO:0000313" key="1">
    <source>
        <dbReference type="EMBL" id="AKK05111.1"/>
    </source>
</evidence>
<protein>
    <submittedName>
        <fullName evidence="1">Uncharacterized protein</fullName>
    </submittedName>
</protein>
<dbReference type="EMBL" id="CP011542">
    <property type="protein sequence ID" value="AKK05111.1"/>
    <property type="molecule type" value="Genomic_DNA"/>
</dbReference>
<proteinExistence type="predicted"/>
<dbReference type="OrthoDB" id="4427542at2"/>
<organism evidence="1 2">
    <name type="scientific">Corynebacterium mustelae</name>
    <dbReference type="NCBI Taxonomy" id="571915"/>
    <lineage>
        <taxon>Bacteria</taxon>
        <taxon>Bacillati</taxon>
        <taxon>Actinomycetota</taxon>
        <taxon>Actinomycetes</taxon>
        <taxon>Mycobacteriales</taxon>
        <taxon>Corynebacteriaceae</taxon>
        <taxon>Corynebacterium</taxon>
    </lineage>
</organism>
<reference evidence="1 2" key="1">
    <citation type="journal article" date="2015" name="Genome Announc.">
        <title>Complete Genome Sequence of the Type Strain Corynebacterium mustelae DSM 45274, Isolated from Various Tissues of a Male Ferret with Lethal Sepsis.</title>
        <authorList>
            <person name="Ruckert C."/>
            <person name="Eimer J."/>
            <person name="Winkler A."/>
            <person name="Tauch A."/>
        </authorList>
    </citation>
    <scope>NUCLEOTIDE SEQUENCE [LARGE SCALE GENOMIC DNA]</scope>
    <source>
        <strain evidence="1 2">DSM 45274</strain>
    </source>
</reference>
<gene>
    <name evidence="1" type="ORF">CMUST_03835</name>
</gene>
<dbReference type="GO" id="GO:0097367">
    <property type="term" value="F:carbohydrate derivative binding"/>
    <property type="evidence" value="ECO:0007669"/>
    <property type="project" value="InterPro"/>
</dbReference>
<name>A0A0G3GVE3_9CORY</name>
<dbReference type="AlphaFoldDB" id="A0A0G3GVE3"/>